<sequence length="367" mass="42250">MTTISASFPCNNTAYKELTKNRPGTSVEKLTKLKDPLVKLEAHIDWKIFEPLLDVVFNKTQNSTHKGRPPFDRIMMFKLLILQSLYNLSDDQMEYQITDRLTFKRFLGLKSSDRVPDSKTIWKFRETLILEEVIAPLFYRFNQALDDQSIFANTGQIVDASFVEAPRQRNTREENKEIKAGITPEVWKEKPHKLRQKDVDARWVKKNHIVFYGYKNHVKIDSATKLITTYAVSSASPHDSQELETLIDKEDAGQILYADSAYIGQDESISWCGMSGQINEKGFKNHPLTDEQKASNRQKSKTRARVEHIFGFMTNSMDAMHVRTIGLFRAAAKIGLTNLTYNMMRCVQLKKTVYAVFLNDQYAKVMG</sequence>
<evidence type="ECO:0000256" key="4">
    <source>
        <dbReference type="ARBA" id="ARBA00023125"/>
    </source>
</evidence>
<dbReference type="Proteomes" id="UP000002724">
    <property type="component" value="Chromosome"/>
</dbReference>
<evidence type="ECO:0000256" key="5">
    <source>
        <dbReference type="ARBA" id="ARBA00023172"/>
    </source>
</evidence>
<reference evidence="8 9" key="1">
    <citation type="submission" date="2008-06" db="EMBL/GenBank/DDBJ databases">
        <title>Complete sequence of Pelodictyon phaeoclathratiforme BU-1.</title>
        <authorList>
            <consortium name="US DOE Joint Genome Institute"/>
            <person name="Lucas S."/>
            <person name="Copeland A."/>
            <person name="Lapidus A."/>
            <person name="Glavina del Rio T."/>
            <person name="Dalin E."/>
            <person name="Tice H."/>
            <person name="Bruce D."/>
            <person name="Goodwin L."/>
            <person name="Pitluck S."/>
            <person name="Schmutz J."/>
            <person name="Larimer F."/>
            <person name="Land M."/>
            <person name="Hauser L."/>
            <person name="Kyrpides N."/>
            <person name="Mikhailova N."/>
            <person name="Liu Z."/>
            <person name="Li T."/>
            <person name="Zhao F."/>
            <person name="Overmann J."/>
            <person name="Bryant D.A."/>
            <person name="Richardson P."/>
        </authorList>
    </citation>
    <scope>NUCLEOTIDE SEQUENCE [LARGE SCALE GENOMIC DNA]</scope>
    <source>
        <strain evidence="9">DSM 5477 / BU-1</strain>
    </source>
</reference>
<dbReference type="InterPro" id="IPR047959">
    <property type="entry name" value="Transpos_IS5"/>
</dbReference>
<gene>
    <name evidence="8" type="ordered locus">Ppha_1665</name>
</gene>
<dbReference type="KEGG" id="pph:Ppha_1665"/>
<dbReference type="GO" id="GO:0006313">
    <property type="term" value="P:DNA transposition"/>
    <property type="evidence" value="ECO:0007669"/>
    <property type="project" value="InterPro"/>
</dbReference>
<protein>
    <submittedName>
        <fullName evidence="8">Transposase IS4 family protein</fullName>
    </submittedName>
</protein>
<dbReference type="AlphaFoldDB" id="B4SAV6"/>
<feature type="domain" description="Transposase InsH N-terminal" evidence="7">
    <location>
        <begin position="28"/>
        <end position="126"/>
    </location>
</feature>
<evidence type="ECO:0000259" key="6">
    <source>
        <dbReference type="Pfam" id="PF01609"/>
    </source>
</evidence>
<dbReference type="InterPro" id="IPR002559">
    <property type="entry name" value="Transposase_11"/>
</dbReference>
<accession>B4SAV6</accession>
<keyword evidence="4" id="KW-0238">DNA-binding</keyword>
<comment type="function">
    <text evidence="1">Involved in the transposition of the insertion sequence IS5.</text>
</comment>
<feature type="domain" description="Transposase IS4-like" evidence="6">
    <location>
        <begin position="155"/>
        <end position="343"/>
    </location>
</feature>
<dbReference type="RefSeq" id="WP_012508389.1">
    <property type="nucleotide sequence ID" value="NC_011060.1"/>
</dbReference>
<keyword evidence="9" id="KW-1185">Reference proteome</keyword>
<dbReference type="PANTHER" id="PTHR35604">
    <property type="entry name" value="TRANSPOSASE INSH FOR INSERTION SEQUENCE ELEMENT IS5A-RELATED"/>
    <property type="match status" value="1"/>
</dbReference>
<dbReference type="PANTHER" id="PTHR35604:SF2">
    <property type="entry name" value="TRANSPOSASE INSH FOR INSERTION SEQUENCE ELEMENT IS5A-RELATED"/>
    <property type="match status" value="1"/>
</dbReference>
<dbReference type="NCBIfam" id="NF033581">
    <property type="entry name" value="transpos_IS5_4"/>
    <property type="match status" value="1"/>
</dbReference>
<dbReference type="EMBL" id="CP001110">
    <property type="protein sequence ID" value="ACF43902.1"/>
    <property type="molecule type" value="Genomic_DNA"/>
</dbReference>
<dbReference type="HOGENOM" id="CLU_049873_1_1_10"/>
<dbReference type="eggNOG" id="COG3039">
    <property type="taxonomic scope" value="Bacteria"/>
</dbReference>
<evidence type="ECO:0000256" key="3">
    <source>
        <dbReference type="ARBA" id="ARBA00022578"/>
    </source>
</evidence>
<evidence type="ECO:0000313" key="9">
    <source>
        <dbReference type="Proteomes" id="UP000002724"/>
    </source>
</evidence>
<dbReference type="Pfam" id="PF01609">
    <property type="entry name" value="DDE_Tnp_1"/>
    <property type="match status" value="1"/>
</dbReference>
<evidence type="ECO:0000256" key="2">
    <source>
        <dbReference type="ARBA" id="ARBA00010075"/>
    </source>
</evidence>
<dbReference type="GO" id="GO:0004803">
    <property type="term" value="F:transposase activity"/>
    <property type="evidence" value="ECO:0007669"/>
    <property type="project" value="InterPro"/>
</dbReference>
<comment type="similarity">
    <text evidence="2">Belongs to the transposase 11 family.</text>
</comment>
<dbReference type="Pfam" id="PF05598">
    <property type="entry name" value="DUF772"/>
    <property type="match status" value="1"/>
</dbReference>
<keyword evidence="3" id="KW-0815">Transposition</keyword>
<dbReference type="InterPro" id="IPR008490">
    <property type="entry name" value="Transposase_InsH_N"/>
</dbReference>
<proteinExistence type="inferred from homology"/>
<dbReference type="GO" id="GO:0003677">
    <property type="term" value="F:DNA binding"/>
    <property type="evidence" value="ECO:0007669"/>
    <property type="project" value="UniProtKB-KW"/>
</dbReference>
<evidence type="ECO:0000259" key="7">
    <source>
        <dbReference type="Pfam" id="PF05598"/>
    </source>
</evidence>
<evidence type="ECO:0000256" key="1">
    <source>
        <dbReference type="ARBA" id="ARBA00003544"/>
    </source>
</evidence>
<keyword evidence="5" id="KW-0233">DNA recombination</keyword>
<evidence type="ECO:0000313" key="8">
    <source>
        <dbReference type="EMBL" id="ACF43902.1"/>
    </source>
</evidence>
<organism evidence="8 9">
    <name type="scientific">Pelodictyon phaeoclathratiforme (strain DSM 5477 / BU-1)</name>
    <dbReference type="NCBI Taxonomy" id="324925"/>
    <lineage>
        <taxon>Bacteria</taxon>
        <taxon>Pseudomonadati</taxon>
        <taxon>Chlorobiota</taxon>
        <taxon>Chlorobiia</taxon>
        <taxon>Chlorobiales</taxon>
        <taxon>Chlorobiaceae</taxon>
        <taxon>Chlorobium/Pelodictyon group</taxon>
        <taxon>Pelodictyon</taxon>
    </lineage>
</organism>
<name>B4SAV6_PELPB</name>